<dbReference type="EMBL" id="MVGC01000188">
    <property type="protein sequence ID" value="RJE22089.1"/>
    <property type="molecule type" value="Genomic_DNA"/>
</dbReference>
<evidence type="ECO:0000256" key="2">
    <source>
        <dbReference type="SAM" id="SignalP"/>
    </source>
</evidence>
<keyword evidence="2" id="KW-0732">Signal</keyword>
<evidence type="ECO:0000313" key="4">
    <source>
        <dbReference type="Proteomes" id="UP000266188"/>
    </source>
</evidence>
<dbReference type="Proteomes" id="UP000266188">
    <property type="component" value="Unassembled WGS sequence"/>
</dbReference>
<feature type="non-terminal residue" evidence="3">
    <location>
        <position position="1"/>
    </location>
</feature>
<accession>A0A3A2ZFX0</accession>
<keyword evidence="4" id="KW-1185">Reference proteome</keyword>
<reference evidence="4" key="1">
    <citation type="submission" date="2017-02" db="EMBL/GenBank/DDBJ databases">
        <authorList>
            <person name="Tafer H."/>
            <person name="Lopandic K."/>
        </authorList>
    </citation>
    <scope>NUCLEOTIDE SEQUENCE [LARGE SCALE GENOMIC DNA]</scope>
    <source>
        <strain evidence="4">CBS 366.77</strain>
    </source>
</reference>
<dbReference type="AlphaFoldDB" id="A0A3A2ZFX0"/>
<evidence type="ECO:0000256" key="1">
    <source>
        <dbReference type="SAM" id="MobiDB-lite"/>
    </source>
</evidence>
<protein>
    <submittedName>
        <fullName evidence="3">Uncharacterized protein</fullName>
    </submittedName>
</protein>
<comment type="caution">
    <text evidence="3">The sequence shown here is derived from an EMBL/GenBank/DDBJ whole genome shotgun (WGS) entry which is preliminary data.</text>
</comment>
<feature type="chain" id="PRO_5017435000" evidence="2">
    <location>
        <begin position="19"/>
        <end position="97"/>
    </location>
</feature>
<organism evidence="3 4">
    <name type="scientific">Aspergillus sclerotialis</name>
    <dbReference type="NCBI Taxonomy" id="2070753"/>
    <lineage>
        <taxon>Eukaryota</taxon>
        <taxon>Fungi</taxon>
        <taxon>Dikarya</taxon>
        <taxon>Ascomycota</taxon>
        <taxon>Pezizomycotina</taxon>
        <taxon>Eurotiomycetes</taxon>
        <taxon>Eurotiomycetidae</taxon>
        <taxon>Eurotiales</taxon>
        <taxon>Aspergillaceae</taxon>
        <taxon>Aspergillus</taxon>
        <taxon>Aspergillus subgen. Polypaecilum</taxon>
    </lineage>
</organism>
<feature type="region of interest" description="Disordered" evidence="1">
    <location>
        <begin position="73"/>
        <end position="97"/>
    </location>
</feature>
<name>A0A3A2ZFX0_9EURO</name>
<feature type="compositionally biased region" description="Basic and acidic residues" evidence="1">
    <location>
        <begin position="87"/>
        <end position="97"/>
    </location>
</feature>
<feature type="signal peptide" evidence="2">
    <location>
        <begin position="1"/>
        <end position="18"/>
    </location>
</feature>
<gene>
    <name evidence="3" type="ORF">PHISCL_05595</name>
</gene>
<sequence>AAELCVGVVCVCVPDVVALCHCAQSRSNEPPISEIRMIAIAFLRRLKGGRDLEVYSGNEDMYGSRVSVLPREQSEGGLERQVNGTVHIEDHDRGGRR</sequence>
<evidence type="ECO:0000313" key="3">
    <source>
        <dbReference type="EMBL" id="RJE22089.1"/>
    </source>
</evidence>
<proteinExistence type="predicted"/>